<protein>
    <submittedName>
        <fullName evidence="2">Uncharacterized protein</fullName>
    </submittedName>
</protein>
<feature type="compositionally biased region" description="Basic residues" evidence="1">
    <location>
        <begin position="570"/>
        <end position="579"/>
    </location>
</feature>
<feature type="compositionally biased region" description="Basic and acidic residues" evidence="1">
    <location>
        <begin position="429"/>
        <end position="446"/>
    </location>
</feature>
<feature type="compositionally biased region" description="Basic residues" evidence="1">
    <location>
        <begin position="464"/>
        <end position="480"/>
    </location>
</feature>
<evidence type="ECO:0000313" key="3">
    <source>
        <dbReference type="Proteomes" id="UP000006702"/>
    </source>
</evidence>
<dbReference type="VEuPathDB" id="FungiDB:NFIA_056200"/>
<dbReference type="OMA" id="NSRDHEF"/>
<feature type="compositionally biased region" description="Polar residues" evidence="1">
    <location>
        <begin position="676"/>
        <end position="688"/>
    </location>
</feature>
<dbReference type="KEGG" id="nfi:NFIA_056200"/>
<dbReference type="STRING" id="331117.A1DNA0"/>
<feature type="compositionally biased region" description="Polar residues" evidence="1">
    <location>
        <begin position="269"/>
        <end position="289"/>
    </location>
</feature>
<organism evidence="2 3">
    <name type="scientific">Neosartorya fischeri (strain ATCC 1020 / DSM 3700 / CBS 544.65 / FGSC A1164 / JCM 1740 / NRRL 181 / WB 181)</name>
    <name type="common">Aspergillus fischerianus</name>
    <dbReference type="NCBI Taxonomy" id="331117"/>
    <lineage>
        <taxon>Eukaryota</taxon>
        <taxon>Fungi</taxon>
        <taxon>Dikarya</taxon>
        <taxon>Ascomycota</taxon>
        <taxon>Pezizomycotina</taxon>
        <taxon>Eurotiomycetes</taxon>
        <taxon>Eurotiomycetidae</taxon>
        <taxon>Eurotiales</taxon>
        <taxon>Aspergillaceae</taxon>
        <taxon>Aspergillus</taxon>
        <taxon>Aspergillus subgen. Fumigati</taxon>
    </lineage>
</organism>
<dbReference type="eggNOG" id="ENOG502SRG9">
    <property type="taxonomic scope" value="Eukaryota"/>
</dbReference>
<dbReference type="GeneID" id="4584683"/>
<feature type="region of interest" description="Disordered" evidence="1">
    <location>
        <begin position="253"/>
        <end position="289"/>
    </location>
</feature>
<gene>
    <name evidence="2" type="ORF">NFIA_056200</name>
</gene>
<feature type="compositionally biased region" description="Basic and acidic residues" evidence="1">
    <location>
        <begin position="501"/>
        <end position="515"/>
    </location>
</feature>
<dbReference type="OrthoDB" id="5404794at2759"/>
<feature type="compositionally biased region" description="Polar residues" evidence="1">
    <location>
        <begin position="582"/>
        <end position="598"/>
    </location>
</feature>
<proteinExistence type="predicted"/>
<sequence>MSFDKVIQDSDDEDDPLSEMPPPVKRAREQPKIHVDNVTTCNEQSGTVTPGGEAQDLDHENHLAVDFDAFLQSQETAPNGFSASQQRREERWIPSDAGAGSIGSVMTEIGLAQQRLFDDDDARHAAIREAQTAACGNQPDNGSALAESSVPLNMAVSNYDDYNHHEESPVALQPGAFDTPTSQDLALLNGKNHGHGYSNNDITGFYGEHIRQVGPRNCSSTHDLAQSSTSYNFFESSLNQAAQLNDDLQSHLRSSGTVQTEAVHKTPGRSHSMQATSCSPHDTEPISSLVTPKVNRVQSDSTYRYAPSQSQRSACDELAAPVTIEIPAVKKKRGRKRKQDIPEDDEDDELAPSNDRGIPESGEAVKRKPGRPPKVVRTLNESDDAGLANNQPKEQPVPSAEEIQELGDKPLPPDAIESNPIANGISHVPKKDNFRVEVANDSKDNGTEVLNDQPAEIDTPPAKPSKKAKESKKKKLKRGKTTSVTLKKSYESDVEDDVIWIDERPSDHILRDEQTAQKPSNDPTSVDSNDAELFQVQISRPLSASAPEVTDPKTSLETWKDEPKPAPPTPKKRGRKRKKTSELQISEESPSENANDLTGTRDDNQAAPQQQSDFRVSIMFEQPPDQGVNQQKTEIMNDNSPPGGEEQTPHLGSLLRSERSAATEAHAPETPKKPDSTSNQADTSTCLKTNDPGKGPDKHSPIAGTSKVPYRVGLSRRARIAPLLKIVRR</sequence>
<feature type="compositionally biased region" description="Basic and acidic residues" evidence="1">
    <location>
        <begin position="656"/>
        <end position="675"/>
    </location>
</feature>
<dbReference type="RefSeq" id="XP_001258168.1">
    <property type="nucleotide sequence ID" value="XM_001258167.1"/>
</dbReference>
<feature type="region of interest" description="Disordered" evidence="1">
    <location>
        <begin position="330"/>
        <end position="708"/>
    </location>
</feature>
<dbReference type="AlphaFoldDB" id="A1DNA0"/>
<evidence type="ECO:0000313" key="2">
    <source>
        <dbReference type="EMBL" id="EAW16271.1"/>
    </source>
</evidence>
<evidence type="ECO:0000256" key="1">
    <source>
        <dbReference type="SAM" id="MobiDB-lite"/>
    </source>
</evidence>
<dbReference type="EMBL" id="DS027698">
    <property type="protein sequence ID" value="EAW16271.1"/>
    <property type="molecule type" value="Genomic_DNA"/>
</dbReference>
<dbReference type="Proteomes" id="UP000006702">
    <property type="component" value="Unassembled WGS sequence"/>
</dbReference>
<feature type="compositionally biased region" description="Polar residues" evidence="1">
    <location>
        <begin position="516"/>
        <end position="528"/>
    </location>
</feature>
<reference evidence="3" key="1">
    <citation type="journal article" date="2008" name="PLoS Genet.">
        <title>Genomic islands in the pathogenic filamentous fungus Aspergillus fumigatus.</title>
        <authorList>
            <person name="Fedorova N.D."/>
            <person name="Khaldi N."/>
            <person name="Joardar V.S."/>
            <person name="Maiti R."/>
            <person name="Amedeo P."/>
            <person name="Anderson M.J."/>
            <person name="Crabtree J."/>
            <person name="Silva J.C."/>
            <person name="Badger J.H."/>
            <person name="Albarraq A."/>
            <person name="Angiuoli S."/>
            <person name="Bussey H."/>
            <person name="Bowyer P."/>
            <person name="Cotty P.J."/>
            <person name="Dyer P.S."/>
            <person name="Egan A."/>
            <person name="Galens K."/>
            <person name="Fraser-Liggett C.M."/>
            <person name="Haas B.J."/>
            <person name="Inman J.M."/>
            <person name="Kent R."/>
            <person name="Lemieux S."/>
            <person name="Malavazi I."/>
            <person name="Orvis J."/>
            <person name="Roemer T."/>
            <person name="Ronning C.M."/>
            <person name="Sundaram J.P."/>
            <person name="Sutton G."/>
            <person name="Turner G."/>
            <person name="Venter J.C."/>
            <person name="White O.R."/>
            <person name="Whitty B.R."/>
            <person name="Youngman P."/>
            <person name="Wolfe K.H."/>
            <person name="Goldman G.H."/>
            <person name="Wortman J.R."/>
            <person name="Jiang B."/>
            <person name="Denning D.W."/>
            <person name="Nierman W.C."/>
        </authorList>
    </citation>
    <scope>NUCLEOTIDE SEQUENCE [LARGE SCALE GENOMIC DNA]</scope>
    <source>
        <strain evidence="3">ATCC 1020 / DSM 3700 / CBS 544.65 / FGSC A1164 / JCM 1740 / NRRL 181 / WB 181</strain>
    </source>
</reference>
<accession>A1DNA0</accession>
<feature type="compositionally biased region" description="Polar residues" evidence="1">
    <location>
        <begin position="627"/>
        <end position="640"/>
    </location>
</feature>
<keyword evidence="3" id="KW-1185">Reference proteome</keyword>
<feature type="region of interest" description="Disordered" evidence="1">
    <location>
        <begin position="1"/>
        <end position="32"/>
    </location>
</feature>
<name>A1DNA0_NEOFI</name>
<dbReference type="HOGENOM" id="CLU_443511_0_0_1"/>